<dbReference type="Gene3D" id="3.20.20.140">
    <property type="entry name" value="Metal-dependent hydrolases"/>
    <property type="match status" value="1"/>
</dbReference>
<reference evidence="3" key="2">
    <citation type="submission" date="2024-05" db="EMBL/GenBank/DDBJ databases">
        <title>Rhodohalobacter halophilus gen. nov., sp. nov., a moderately halophilic member of the family Balneolaceae.</title>
        <authorList>
            <person name="Xia J."/>
        </authorList>
    </citation>
    <scope>NUCLEOTIDE SEQUENCE</scope>
    <source>
        <strain evidence="3">WB101</strain>
    </source>
</reference>
<evidence type="ECO:0000256" key="1">
    <source>
        <dbReference type="ARBA" id="ARBA00038310"/>
    </source>
</evidence>
<dbReference type="InterPro" id="IPR052350">
    <property type="entry name" value="Metallo-dep_Lactonases"/>
</dbReference>
<dbReference type="RefSeq" id="WP_237856182.1">
    <property type="nucleotide sequence ID" value="NZ_JAKLWS010000041.1"/>
</dbReference>
<dbReference type="SUPFAM" id="SSF51556">
    <property type="entry name" value="Metallo-dependent hydrolases"/>
    <property type="match status" value="1"/>
</dbReference>
<dbReference type="PANTHER" id="PTHR43569:SF1">
    <property type="entry name" value="BLL3371 PROTEIN"/>
    <property type="match status" value="1"/>
</dbReference>
<comment type="similarity">
    <text evidence="1">Belongs to the metallo-dependent hydrolases superfamily.</text>
</comment>
<evidence type="ECO:0000313" key="4">
    <source>
        <dbReference type="Proteomes" id="UP001165366"/>
    </source>
</evidence>
<proteinExistence type="inferred from homology"/>
<dbReference type="EMBL" id="JAKLWS010000041">
    <property type="protein sequence ID" value="MCG2590719.1"/>
    <property type="molecule type" value="Genomic_DNA"/>
</dbReference>
<evidence type="ECO:0000313" key="3">
    <source>
        <dbReference type="EMBL" id="MCG2590719.1"/>
    </source>
</evidence>
<dbReference type="Proteomes" id="UP001165366">
    <property type="component" value="Unassembled WGS sequence"/>
</dbReference>
<name>A0ABS9KIP0_9BACT</name>
<accession>A0ABS9KIP0</accession>
<dbReference type="Pfam" id="PF04909">
    <property type="entry name" value="Amidohydro_2"/>
    <property type="match status" value="1"/>
</dbReference>
<comment type="caution">
    <text evidence="3">The sequence shown here is derived from an EMBL/GenBank/DDBJ whole genome shotgun (WGS) entry which is preliminary data.</text>
</comment>
<keyword evidence="4" id="KW-1185">Reference proteome</keyword>
<dbReference type="PANTHER" id="PTHR43569">
    <property type="entry name" value="AMIDOHYDROLASE"/>
    <property type="match status" value="1"/>
</dbReference>
<feature type="domain" description="Amidohydrolase-related" evidence="2">
    <location>
        <begin position="16"/>
        <end position="359"/>
    </location>
</feature>
<organism evidence="3 4">
    <name type="scientific">Rhodohalobacter sulfatireducens</name>
    <dbReference type="NCBI Taxonomy" id="2911366"/>
    <lineage>
        <taxon>Bacteria</taxon>
        <taxon>Pseudomonadati</taxon>
        <taxon>Balneolota</taxon>
        <taxon>Balneolia</taxon>
        <taxon>Balneolales</taxon>
        <taxon>Balneolaceae</taxon>
        <taxon>Rhodohalobacter</taxon>
    </lineage>
</organism>
<reference evidence="3" key="1">
    <citation type="submission" date="2022-01" db="EMBL/GenBank/DDBJ databases">
        <authorList>
            <person name="Wang Y."/>
        </authorList>
    </citation>
    <scope>NUCLEOTIDE SEQUENCE</scope>
    <source>
        <strain evidence="3">WB101</strain>
    </source>
</reference>
<dbReference type="InterPro" id="IPR006680">
    <property type="entry name" value="Amidohydro-rel"/>
</dbReference>
<protein>
    <submittedName>
        <fullName evidence="3">Amidohydrolase family protein</fullName>
    </submittedName>
</protein>
<evidence type="ECO:0000259" key="2">
    <source>
        <dbReference type="Pfam" id="PF04909"/>
    </source>
</evidence>
<gene>
    <name evidence="3" type="ORF">L6773_19250</name>
</gene>
<dbReference type="InterPro" id="IPR032466">
    <property type="entry name" value="Metal_Hydrolase"/>
</dbReference>
<sequence length="361" mass="40688">MGKDTSDQSIILEIFDSHVHFWDPVSTPREVSPLVKLFGFQPSLLHWVAKKVFPANALDFFASPEYLFKPHLPSDMQFEEQSFFIKGVVHVEAGWKGKGKFACVDETKWLTNLHFSGGEPISAIVAHADLSLGTSIREVLVRHKEANKRVCGIRDMLSWHPNPKVLNGCDRPNLSRDTDWRKGFETLSEFGLHFEVTVYDHQLPEITELATQYPDQKIILCHLGTPVGGAGPYAGLGTTERDRTYIFKKWQDEINKLAECQNVFLKLSGLAMPVVGFGYEKRFETPKIEEIVEGFEPFLKAGIDAFGNNRCMFGSNFPIDKVSIPYDLLVKSYQSIFEGHGIENTDAIFHTTAESLYGLAL</sequence>